<dbReference type="RefSeq" id="WP_009947257.1">
    <property type="nucleotide sequence ID" value="NZ_BAAAGS010000066.1"/>
</dbReference>
<evidence type="ECO:0000256" key="2">
    <source>
        <dbReference type="ARBA" id="ARBA00008138"/>
    </source>
</evidence>
<dbReference type="SUPFAM" id="SSF53335">
    <property type="entry name" value="S-adenosyl-L-methionine-dependent methyltransferases"/>
    <property type="match status" value="1"/>
</dbReference>
<keyword evidence="4" id="KW-0808">Transferase</keyword>
<dbReference type="NCBIfam" id="TIGR00027">
    <property type="entry name" value="mthyl_TIGR00027"/>
    <property type="match status" value="1"/>
</dbReference>
<evidence type="ECO:0000256" key="5">
    <source>
        <dbReference type="ARBA" id="ARBA00022691"/>
    </source>
</evidence>
<evidence type="ECO:0000313" key="7">
    <source>
        <dbReference type="EMBL" id="GAA0555398.1"/>
    </source>
</evidence>
<keyword evidence="3 6" id="KW-0489">Methyltransferase</keyword>
<dbReference type="PANTHER" id="PTHR43619:SF2">
    <property type="entry name" value="S-ADENOSYL-L-METHIONINE-DEPENDENT METHYLTRANSFERASES SUPERFAMILY PROTEIN"/>
    <property type="match status" value="1"/>
</dbReference>
<evidence type="ECO:0000256" key="4">
    <source>
        <dbReference type="ARBA" id="ARBA00022679"/>
    </source>
</evidence>
<evidence type="ECO:0000256" key="6">
    <source>
        <dbReference type="RuleBase" id="RU362030"/>
    </source>
</evidence>
<dbReference type="EC" id="2.1.1.-" evidence="6"/>
<keyword evidence="8" id="KW-1185">Reference proteome</keyword>
<comment type="similarity">
    <text evidence="2 6">Belongs to the UPF0677 family.</text>
</comment>
<protein>
    <recommendedName>
        <fullName evidence="6">S-adenosyl-L-methionine-dependent methyltransferase</fullName>
        <ecNumber evidence="6">2.1.1.-</ecNumber>
    </recommendedName>
</protein>
<dbReference type="EMBL" id="BAAAGS010000066">
    <property type="protein sequence ID" value="GAA0555398.1"/>
    <property type="molecule type" value="Genomic_DNA"/>
</dbReference>
<evidence type="ECO:0000256" key="3">
    <source>
        <dbReference type="ARBA" id="ARBA00022603"/>
    </source>
</evidence>
<gene>
    <name evidence="7" type="ORF">GCM10009533_61600</name>
</gene>
<comment type="caution">
    <text evidence="7">The sequence shown here is derived from an EMBL/GenBank/DDBJ whole genome shotgun (WGS) entry which is preliminary data.</text>
</comment>
<dbReference type="InterPro" id="IPR007213">
    <property type="entry name" value="Ppm1/Ppm2/Tcmp"/>
</dbReference>
<proteinExistence type="inferred from homology"/>
<accession>A0ABN1DYA6</accession>
<reference evidence="7 8" key="1">
    <citation type="journal article" date="2019" name="Int. J. Syst. Evol. Microbiol.">
        <title>The Global Catalogue of Microorganisms (GCM) 10K type strain sequencing project: providing services to taxonomists for standard genome sequencing and annotation.</title>
        <authorList>
            <consortium name="The Broad Institute Genomics Platform"/>
            <consortium name="The Broad Institute Genome Sequencing Center for Infectious Disease"/>
            <person name="Wu L."/>
            <person name="Ma J."/>
        </authorList>
    </citation>
    <scope>NUCLEOTIDE SEQUENCE [LARGE SCALE GENOMIC DNA]</scope>
    <source>
        <strain evidence="7 8">JCM 10303</strain>
    </source>
</reference>
<dbReference type="Proteomes" id="UP001500729">
    <property type="component" value="Unassembled WGS sequence"/>
</dbReference>
<dbReference type="PANTHER" id="PTHR43619">
    <property type="entry name" value="S-ADENOSYL-L-METHIONINE-DEPENDENT METHYLTRANSFERASE YKTD-RELATED"/>
    <property type="match status" value="1"/>
</dbReference>
<organism evidence="7 8">
    <name type="scientific">Saccharopolyspora erythraea</name>
    <name type="common">Streptomyces erythraeus</name>
    <dbReference type="NCBI Taxonomy" id="1836"/>
    <lineage>
        <taxon>Bacteria</taxon>
        <taxon>Bacillati</taxon>
        <taxon>Actinomycetota</taxon>
        <taxon>Actinomycetes</taxon>
        <taxon>Pseudonocardiales</taxon>
        <taxon>Pseudonocardiaceae</taxon>
        <taxon>Saccharopolyspora</taxon>
    </lineage>
</organism>
<name>A0ABN1DYA6_SACER</name>
<dbReference type="GO" id="GO:0008168">
    <property type="term" value="F:methyltransferase activity"/>
    <property type="evidence" value="ECO:0007669"/>
    <property type="project" value="UniProtKB-KW"/>
</dbReference>
<evidence type="ECO:0000256" key="1">
    <source>
        <dbReference type="ARBA" id="ARBA00003907"/>
    </source>
</evidence>
<dbReference type="InterPro" id="IPR011610">
    <property type="entry name" value="SAM_mthyl_Trfase_ML2640-like"/>
</dbReference>
<keyword evidence="5 6" id="KW-0949">S-adenosyl-L-methionine</keyword>
<dbReference type="Gene3D" id="3.40.50.150">
    <property type="entry name" value="Vaccinia Virus protein VP39"/>
    <property type="match status" value="1"/>
</dbReference>
<dbReference type="InterPro" id="IPR029063">
    <property type="entry name" value="SAM-dependent_MTases_sf"/>
</dbReference>
<evidence type="ECO:0000313" key="8">
    <source>
        <dbReference type="Proteomes" id="UP001500729"/>
    </source>
</evidence>
<dbReference type="Pfam" id="PF04072">
    <property type="entry name" value="LCM"/>
    <property type="match status" value="1"/>
</dbReference>
<sequence length="288" mass="32384">MDDPVAQTAVGPVAIVAIDQHEDIPLVRSDVAYWMLPASGRMIATLTSIPLVRRLVVNAAEKRIPGLWASMLCRKRYINDQIRGAVRAGIEAVVVLGAGLDDCAYRLPWLSNIVVYEVDLPENISRKRAVLQRLYGEVPDHVRLVPIDFETGDLNQVLTEHGHRNEDTTAFVWEAVTQYLTETAVRRTLGTLAAAASGSRLVFTYVRRDFLDGTELYGGEALYREYVVKRRLWGFGMDPDEVAEFLSEYGWRLTDDAGPREFAERYLHPTCRELTASEVERSACAEKI</sequence>
<comment type="function">
    <text evidence="1 6">Exhibits S-adenosyl-L-methionine-dependent methyltransferase activity.</text>
</comment>
<dbReference type="GO" id="GO:0032259">
    <property type="term" value="P:methylation"/>
    <property type="evidence" value="ECO:0007669"/>
    <property type="project" value="UniProtKB-KW"/>
</dbReference>